<dbReference type="InterPro" id="IPR019734">
    <property type="entry name" value="TPR_rpt"/>
</dbReference>
<dbReference type="Proteomes" id="UP000614996">
    <property type="component" value="Unassembled WGS sequence"/>
</dbReference>
<dbReference type="InterPro" id="IPR011990">
    <property type="entry name" value="TPR-like_helical_dom_sf"/>
</dbReference>
<evidence type="ECO:0000256" key="1">
    <source>
        <dbReference type="PROSITE-ProRule" id="PRU00339"/>
    </source>
</evidence>
<dbReference type="SMART" id="SM00028">
    <property type="entry name" value="TPR"/>
    <property type="match status" value="5"/>
</dbReference>
<dbReference type="PANTHER" id="PTHR47691:SF3">
    <property type="entry name" value="HTH-TYPE TRANSCRIPTIONAL REGULATOR RV0890C-RELATED"/>
    <property type="match status" value="1"/>
</dbReference>
<protein>
    <recommendedName>
        <fullName evidence="5">Tetratricopeptide repeat protein</fullName>
    </recommendedName>
</protein>
<dbReference type="AlphaFoldDB" id="A0A8J4AIA6"/>
<feature type="repeat" description="TPR" evidence="1">
    <location>
        <begin position="576"/>
        <end position="609"/>
    </location>
</feature>
<gene>
    <name evidence="3" type="ORF">NUM_53040</name>
</gene>
<evidence type="ECO:0000313" key="3">
    <source>
        <dbReference type="EMBL" id="GIL30050.1"/>
    </source>
</evidence>
<dbReference type="PRINTS" id="PR00364">
    <property type="entry name" value="DISEASERSIST"/>
</dbReference>
<feature type="region of interest" description="Disordered" evidence="2">
    <location>
        <begin position="1"/>
        <end position="28"/>
    </location>
</feature>
<accession>A0A8J4AIA6</accession>
<keyword evidence="4" id="KW-1185">Reference proteome</keyword>
<proteinExistence type="predicted"/>
<dbReference type="SUPFAM" id="SSF52540">
    <property type="entry name" value="P-loop containing nucleoside triphosphate hydrolases"/>
    <property type="match status" value="1"/>
</dbReference>
<evidence type="ECO:0008006" key="5">
    <source>
        <dbReference type="Google" id="ProtNLM"/>
    </source>
</evidence>
<dbReference type="EMBL" id="BOPO01000111">
    <property type="protein sequence ID" value="GIL30050.1"/>
    <property type="molecule type" value="Genomic_DNA"/>
</dbReference>
<organism evidence="3 4">
    <name type="scientific">Actinocatenispora comari</name>
    <dbReference type="NCBI Taxonomy" id="2807577"/>
    <lineage>
        <taxon>Bacteria</taxon>
        <taxon>Bacillati</taxon>
        <taxon>Actinomycetota</taxon>
        <taxon>Actinomycetes</taxon>
        <taxon>Micromonosporales</taxon>
        <taxon>Micromonosporaceae</taxon>
        <taxon>Actinocatenispora</taxon>
    </lineage>
</organism>
<keyword evidence="1" id="KW-0802">TPR repeat</keyword>
<name>A0A8J4AIA6_9ACTN</name>
<sequence length="798" mass="85108">MSSPATAPADPAPQRRPAPDSAAADAGDDLDAVADVATLARQLHRAKVAAGNPSYAQLAKRCGLPRSTIADAFSPQRAHPPALTVLRQTLLALGVDPARLPCWEAAWRRASTAEQPPPVPPEVVEQQRVVPRQLPADVPGFVGRQDALAALDAVSAAPDTARLALVCGMGGVGKTGLVSHWAHRAASRFPDGQLWVNLHGFDGSDPVTPAAALGQLLRGLLPADAPIPGGEPERAALLRSLLAERRILLVLDNAHSADCVRVLLPGDPACMTVVTSRNALAGLVARDGARRTVLRPLAAGEATTLLTGVLGDLPGDQQPALIRLAARCGRLPLAMRVAAEVVSAQPELPLTDLIRDLESHGALAYLDATADADTSLRAVFAASCARLPADARDAFRMLGGYPGRDLDLPTMAALTGGSPTRARQLLNVLARSHLLEPSGLNRYAMHDLTRAYAGELAGDRPGDQDAALDRLLDHYLVTAAQARRSAFPDDSREVTVPAAAPPRFATAADALGWYDVELPNICAALHRPGADTRRVLALATLLDQYLSRQGHWSEALDVHRLALDRAEAAGDPLGAARARARIGRTLCQLGHYDEAYRQLSSAREVLPEAERAVEAATSTLGIAAGKLGSYTEAAQLHRQQIDEHTRCFGLTSPLGRHWANLSFALARLGELDQAEAALHQALTVSRDTHDRRDECSVYENLAVVHLRRHDFAGAVRWAERAVRMFESLPGYLDLVTALNTYGVALAGVGRRDEALANHTRALRLCERIGDRFEARRARDGIRALHASAALERSGTDAQ</sequence>
<dbReference type="InterPro" id="IPR027417">
    <property type="entry name" value="P-loop_NTPase"/>
</dbReference>
<dbReference type="PROSITE" id="PS50005">
    <property type="entry name" value="TPR"/>
    <property type="match status" value="1"/>
</dbReference>
<dbReference type="Gene3D" id="1.25.40.10">
    <property type="entry name" value="Tetratricopeptide repeat domain"/>
    <property type="match status" value="1"/>
</dbReference>
<dbReference type="RefSeq" id="WP_207127694.1">
    <property type="nucleotide sequence ID" value="NZ_BOPO01000111.1"/>
</dbReference>
<dbReference type="GO" id="GO:0043531">
    <property type="term" value="F:ADP binding"/>
    <property type="evidence" value="ECO:0007669"/>
    <property type="project" value="InterPro"/>
</dbReference>
<evidence type="ECO:0000313" key="4">
    <source>
        <dbReference type="Proteomes" id="UP000614996"/>
    </source>
</evidence>
<reference evidence="4" key="1">
    <citation type="journal article" date="2021" name="Int. J. Syst. Evol. Microbiol.">
        <title>Actinocatenispora comari sp. nov., an endophytic actinomycete isolated from aerial parts of Comarum salesowianum.</title>
        <authorList>
            <person name="Oyunbileg N."/>
            <person name="Iizaka Y."/>
            <person name="Hamada M."/>
            <person name="Davaapurev B.O."/>
            <person name="Fukumoto A."/>
            <person name="Tsetseg B."/>
            <person name="Kato F."/>
            <person name="Tamura T."/>
            <person name="Batkhuu J."/>
            <person name="Anzai Y."/>
        </authorList>
    </citation>
    <scope>NUCLEOTIDE SEQUENCE [LARGE SCALE GENOMIC DNA]</scope>
    <source>
        <strain evidence="4">NUM-2625</strain>
    </source>
</reference>
<comment type="caution">
    <text evidence="3">The sequence shown here is derived from an EMBL/GenBank/DDBJ whole genome shotgun (WGS) entry which is preliminary data.</text>
</comment>
<dbReference type="SUPFAM" id="SSF48452">
    <property type="entry name" value="TPR-like"/>
    <property type="match status" value="2"/>
</dbReference>
<dbReference type="Gene3D" id="3.40.50.300">
    <property type="entry name" value="P-loop containing nucleotide triphosphate hydrolases"/>
    <property type="match status" value="1"/>
</dbReference>
<dbReference type="PANTHER" id="PTHR47691">
    <property type="entry name" value="REGULATOR-RELATED"/>
    <property type="match status" value="1"/>
</dbReference>
<evidence type="ECO:0000256" key="2">
    <source>
        <dbReference type="SAM" id="MobiDB-lite"/>
    </source>
</evidence>
<dbReference type="Pfam" id="PF13424">
    <property type="entry name" value="TPR_12"/>
    <property type="match status" value="1"/>
</dbReference>